<feature type="compositionally biased region" description="Basic and acidic residues" evidence="1">
    <location>
        <begin position="1252"/>
        <end position="1265"/>
    </location>
</feature>
<evidence type="ECO:0000256" key="1">
    <source>
        <dbReference type="SAM" id="MobiDB-lite"/>
    </source>
</evidence>
<dbReference type="PANTHER" id="PTHR32010">
    <property type="entry name" value="PHOTOSYSTEM II STABILITY/ASSEMBLY FACTOR HCF136, CHLOROPLASTIC"/>
    <property type="match status" value="1"/>
</dbReference>
<feature type="region of interest" description="Disordered" evidence="1">
    <location>
        <begin position="813"/>
        <end position="855"/>
    </location>
</feature>
<feature type="region of interest" description="Disordered" evidence="1">
    <location>
        <begin position="776"/>
        <end position="796"/>
    </location>
</feature>
<feature type="region of interest" description="Disordered" evidence="1">
    <location>
        <begin position="597"/>
        <end position="720"/>
    </location>
</feature>
<dbReference type="PROSITE" id="PS50053">
    <property type="entry name" value="UBIQUITIN_2"/>
    <property type="match status" value="1"/>
</dbReference>
<dbReference type="EMBL" id="AGSI01000010">
    <property type="protein sequence ID" value="EIE22457.1"/>
    <property type="molecule type" value="Genomic_DNA"/>
</dbReference>
<accession>I0YVN8</accession>
<feature type="compositionally biased region" description="Low complexity" evidence="1">
    <location>
        <begin position="620"/>
        <end position="649"/>
    </location>
</feature>
<feature type="region of interest" description="Disordered" evidence="1">
    <location>
        <begin position="452"/>
        <end position="481"/>
    </location>
</feature>
<dbReference type="Gene3D" id="3.10.20.90">
    <property type="entry name" value="Phosphatidylinositol 3-kinase Catalytic Subunit, Chain A, domain 1"/>
    <property type="match status" value="1"/>
</dbReference>
<feature type="compositionally biased region" description="Low complexity" evidence="1">
    <location>
        <begin position="1236"/>
        <end position="1246"/>
    </location>
</feature>
<keyword evidence="4" id="KW-1185">Reference proteome</keyword>
<dbReference type="RefSeq" id="XP_005647001.1">
    <property type="nucleotide sequence ID" value="XM_005646944.1"/>
</dbReference>
<evidence type="ECO:0000313" key="3">
    <source>
        <dbReference type="EMBL" id="EIE22457.1"/>
    </source>
</evidence>
<comment type="caution">
    <text evidence="3">The sequence shown here is derived from an EMBL/GenBank/DDBJ whole genome shotgun (WGS) entry which is preliminary data.</text>
</comment>
<dbReference type="PANTHER" id="PTHR32010:SF18">
    <property type="entry name" value="DUF789 FAMILY PROTEIN"/>
    <property type="match status" value="1"/>
</dbReference>
<dbReference type="OrthoDB" id="515829at2759"/>
<feature type="region of interest" description="Disordered" evidence="1">
    <location>
        <begin position="273"/>
        <end position="314"/>
    </location>
</feature>
<feature type="region of interest" description="Disordered" evidence="1">
    <location>
        <begin position="927"/>
        <end position="988"/>
    </location>
</feature>
<dbReference type="InterPro" id="IPR000626">
    <property type="entry name" value="Ubiquitin-like_dom"/>
</dbReference>
<dbReference type="Pfam" id="PF05623">
    <property type="entry name" value="DUF789"/>
    <property type="match status" value="1"/>
</dbReference>
<gene>
    <name evidence="3" type="ORF">COCSUDRAFT_42758</name>
</gene>
<protein>
    <recommendedName>
        <fullName evidence="2">Ubiquitin-like domain-containing protein</fullName>
    </recommendedName>
</protein>
<proteinExistence type="predicted"/>
<sequence length="1327" mass="142745">MKLRKSWQAHSQVLVEHPEEHLRVIKEALQEKEGIPVEQQRLIFGTEADQSTDLKESTKQQPAAEEILSSLNQWQLDSWLPSWKAKSDDSSPLYIAVDERFQASRFHIQLIGRTSAGRNFALPFAYHFDGAHAKSRLEYFDSYVRRHQQSRQELLDTAVSSELCVHFDEGLQGFTAVFDVVDQPHWLKCFVLRFSVLIASKLDDKIVPRSNSSNCTSDKKADSMATTKPPVDTATHRNHPQDIPEQQIAAGPAVGPASLSQASALGWLPPALLPPKADANGKQKQSKKLMKQRAGAGRERAAPPPAQPPALSRQQRLGRLSDTYACCADASMEHDGVCTSSSSHEGSHIPDTALQWSSMHGADGLVRASLANGHGTAKDHSKQNGCHTPLPIMNGDVIKQVLQEPSNAVTNGFILDQQALVDTPHGWQSAQDTASTRSLDLACGEDSDVTMRYSSLGSDRSEGTDVSPELASPPLRARPEPVEPIRLLVPGMHEASERREIPGGTAHGAGSQSRPQSGEPRRIMTGRCVNNHAAGGQGSGEVADLGSHPMSGSSSAAGSTAGSSTGAKPSPLVSPDRAGASNVEAWMGTLLRQPIPVSACPSQPQSPAEMASTIQPGGPLLPVEAPPAQAAPASQTVPAPAAPSQGPGQPEEPPRMLSSGGGGRRHSWSADDFPGYRPQIKQVPASAFAAGGEDSRGRAWPAQNSGHLGPSAAYRRDPVNGMRPPVSASSMGYAAMPPMASSMQGTWQMQSPQLLSANSEFVRELQHRVHLQLQQQQQQQQRGFLHQPGEQRAPVRTRSLPKMAEQQGQWVQNGRIPAGGDQWHLPASHALGQPSSQAFPHERQPGSSSGKQATVQHIEALSHHTAGRNRQEQVRGLHRMGFSLPTTPVAGHQGMPFPSSAAAVRVQLSEGPAVWMGAADAMQLALAQHNSSKPSDAPHAPAGDSRKHRENGKGAQPPPPPPPRSGANAPMQRQNSTQVPLPAPASLWGHQAPPLTDVERFLSLAAPILGNRHYRDLKLSDVWSFYDEASIYGKEVFTMGGGRGPSLAYYVPSLSAMQLFLPLRPDAAHRKAAGQVYRLSDALAAKHPEWPRLMTPLAELFEATKPYDRPALRERVEMLAGSSSVGGMPGARVMDQSLTELHPASWMCVAWYPIYRIPDAPLTAKFLTYHTFAPVPTAATHYGARSLAAGQPGPHHDGPLCLPTVGLKLCHLANEEWLDPVPCASLAAAGIGRANSSSSSSADSWSVTTDEEAGRPAERERERTAVKAAAGGGWEGPYARRAQLKHLSESADALSMRDGLVPQAAKGRHHDDYMYFVSRCDEDYFRL</sequence>
<evidence type="ECO:0000313" key="4">
    <source>
        <dbReference type="Proteomes" id="UP000007264"/>
    </source>
</evidence>
<dbReference type="KEGG" id="csl:COCSUDRAFT_42758"/>
<reference evidence="3 4" key="1">
    <citation type="journal article" date="2012" name="Genome Biol.">
        <title>The genome of the polar eukaryotic microalga coccomyxa subellipsoidea reveals traits of cold adaptation.</title>
        <authorList>
            <person name="Blanc G."/>
            <person name="Agarkova I."/>
            <person name="Grimwood J."/>
            <person name="Kuo A."/>
            <person name="Brueggeman A."/>
            <person name="Dunigan D."/>
            <person name="Gurnon J."/>
            <person name="Ladunga I."/>
            <person name="Lindquist E."/>
            <person name="Lucas S."/>
            <person name="Pangilinan J."/>
            <person name="Proschold T."/>
            <person name="Salamov A."/>
            <person name="Schmutz J."/>
            <person name="Weeks D."/>
            <person name="Yamada T."/>
            <person name="Claverie J.M."/>
            <person name="Grigoriev I."/>
            <person name="Van Etten J."/>
            <person name="Lomsadze A."/>
            <person name="Borodovsky M."/>
        </authorList>
    </citation>
    <scope>NUCLEOTIDE SEQUENCE [LARGE SCALE GENOMIC DNA]</scope>
    <source>
        <strain evidence="3 4">C-169</strain>
    </source>
</reference>
<dbReference type="InterPro" id="IPR008507">
    <property type="entry name" value="DUF789"/>
</dbReference>
<dbReference type="Proteomes" id="UP000007264">
    <property type="component" value="Unassembled WGS sequence"/>
</dbReference>
<feature type="region of interest" description="Disordered" evidence="1">
    <location>
        <begin position="500"/>
        <end position="578"/>
    </location>
</feature>
<feature type="compositionally biased region" description="Polar residues" evidence="1">
    <location>
        <begin position="845"/>
        <end position="855"/>
    </location>
</feature>
<feature type="domain" description="Ubiquitin-like" evidence="2">
    <location>
        <begin position="1"/>
        <end position="56"/>
    </location>
</feature>
<dbReference type="eggNOG" id="ENOG502QRCT">
    <property type="taxonomic scope" value="Eukaryota"/>
</dbReference>
<evidence type="ECO:0000259" key="2">
    <source>
        <dbReference type="PROSITE" id="PS50053"/>
    </source>
</evidence>
<organism evidence="3 4">
    <name type="scientific">Coccomyxa subellipsoidea (strain C-169)</name>
    <name type="common">Green microalga</name>
    <dbReference type="NCBI Taxonomy" id="574566"/>
    <lineage>
        <taxon>Eukaryota</taxon>
        <taxon>Viridiplantae</taxon>
        <taxon>Chlorophyta</taxon>
        <taxon>core chlorophytes</taxon>
        <taxon>Trebouxiophyceae</taxon>
        <taxon>Trebouxiophyceae incertae sedis</taxon>
        <taxon>Coccomyxaceae</taxon>
        <taxon>Coccomyxa</taxon>
        <taxon>Coccomyxa subellipsoidea</taxon>
    </lineage>
</organism>
<dbReference type="GeneID" id="17040443"/>
<feature type="region of interest" description="Disordered" evidence="1">
    <location>
        <begin position="209"/>
        <end position="239"/>
    </location>
</feature>
<feature type="compositionally biased region" description="Low complexity" evidence="1">
    <location>
        <begin position="551"/>
        <end position="567"/>
    </location>
</feature>
<name>I0YVN8_COCSC</name>
<feature type="region of interest" description="Disordered" evidence="1">
    <location>
        <begin position="1234"/>
        <end position="1272"/>
    </location>
</feature>